<protein>
    <recommendedName>
        <fullName evidence="2 9">DNA mismatch repair protein MutS</fullName>
    </recommendedName>
</protein>
<evidence type="ECO:0000256" key="8">
    <source>
        <dbReference type="ARBA" id="ARBA00024647"/>
    </source>
</evidence>
<dbReference type="EMBL" id="RARA01000016">
    <property type="protein sequence ID" value="ROT47721.1"/>
    <property type="molecule type" value="Genomic_DNA"/>
</dbReference>
<proteinExistence type="inferred from homology"/>
<dbReference type="SMART" id="SM00533">
    <property type="entry name" value="MUTSd"/>
    <property type="match status" value="1"/>
</dbReference>
<dbReference type="InterPro" id="IPR027417">
    <property type="entry name" value="P-loop_NTPase"/>
</dbReference>
<evidence type="ECO:0000256" key="7">
    <source>
        <dbReference type="ARBA" id="ARBA00023204"/>
    </source>
</evidence>
<gene>
    <name evidence="9 12" type="primary">mutS</name>
    <name evidence="12" type="ORF">EDM02_00920</name>
</gene>
<keyword evidence="7 9" id="KW-0234">DNA repair</keyword>
<dbReference type="NCBIfam" id="NF003810">
    <property type="entry name" value="PRK05399.1"/>
    <property type="match status" value="1"/>
</dbReference>
<organism evidence="12 13">
    <name type="scientific">Candidatus Cardinium hertigii</name>
    <dbReference type="NCBI Taxonomy" id="247481"/>
    <lineage>
        <taxon>Bacteria</taxon>
        <taxon>Pseudomonadati</taxon>
        <taxon>Bacteroidota</taxon>
        <taxon>Cytophagia</taxon>
        <taxon>Cytophagales</taxon>
        <taxon>Amoebophilaceae</taxon>
        <taxon>Candidatus Cardinium</taxon>
    </lineage>
</organism>
<dbReference type="InterPro" id="IPR007695">
    <property type="entry name" value="DNA_mismatch_repair_MutS-lik_N"/>
</dbReference>
<evidence type="ECO:0000256" key="10">
    <source>
        <dbReference type="RuleBase" id="RU003756"/>
    </source>
</evidence>
<dbReference type="InterPro" id="IPR005748">
    <property type="entry name" value="DNA_mismatch_repair_MutS"/>
</dbReference>
<evidence type="ECO:0000256" key="9">
    <source>
        <dbReference type="HAMAP-Rule" id="MF_00096"/>
    </source>
</evidence>
<dbReference type="InterPro" id="IPR036678">
    <property type="entry name" value="MutS_con_dom_sf"/>
</dbReference>
<dbReference type="HAMAP" id="MF_00096">
    <property type="entry name" value="MutS"/>
    <property type="match status" value="1"/>
</dbReference>
<evidence type="ECO:0000256" key="6">
    <source>
        <dbReference type="ARBA" id="ARBA00023125"/>
    </source>
</evidence>
<dbReference type="AlphaFoldDB" id="A0A3N2QD75"/>
<reference evidence="12 13" key="1">
    <citation type="submission" date="2018-09" db="EMBL/GenBank/DDBJ databases">
        <title>Comparative Genomics of Wolbachia-Cardinium Dual Endosymbiosis in a Plant-Parasitic Nematode.</title>
        <authorList>
            <person name="Brown A.M.V."/>
            <person name="Wasala S.K."/>
            <person name="Howe D.K."/>
            <person name="Peetz A.B."/>
            <person name="Zasada I.A."/>
            <person name="Denver D.R."/>
        </authorList>
    </citation>
    <scope>NUCLEOTIDE SEQUENCE [LARGE SCALE GENOMIC DNA]</scope>
    <source>
        <strain evidence="12 13">Pp_1</strain>
    </source>
</reference>
<keyword evidence="13" id="KW-1185">Reference proteome</keyword>
<dbReference type="GO" id="GO:0003684">
    <property type="term" value="F:damaged DNA binding"/>
    <property type="evidence" value="ECO:0007669"/>
    <property type="project" value="UniProtKB-UniRule"/>
</dbReference>
<accession>A0A3N2QD75</accession>
<dbReference type="SUPFAM" id="SSF53150">
    <property type="entry name" value="DNA repair protein MutS, domain II"/>
    <property type="match status" value="1"/>
</dbReference>
<dbReference type="Pfam" id="PF05188">
    <property type="entry name" value="MutS_II"/>
    <property type="match status" value="1"/>
</dbReference>
<evidence type="ECO:0000256" key="1">
    <source>
        <dbReference type="ARBA" id="ARBA00006271"/>
    </source>
</evidence>
<dbReference type="OrthoDB" id="9802448at2"/>
<dbReference type="Pfam" id="PF05190">
    <property type="entry name" value="MutS_IV"/>
    <property type="match status" value="1"/>
</dbReference>
<dbReference type="InterPro" id="IPR036187">
    <property type="entry name" value="DNA_mismatch_repair_MutS_sf"/>
</dbReference>
<feature type="binding site" evidence="9">
    <location>
        <begin position="617"/>
        <end position="624"/>
    </location>
    <ligand>
        <name>ATP</name>
        <dbReference type="ChEBI" id="CHEBI:30616"/>
    </ligand>
</feature>
<dbReference type="GO" id="GO:0005829">
    <property type="term" value="C:cytosol"/>
    <property type="evidence" value="ECO:0007669"/>
    <property type="project" value="TreeGrafter"/>
</dbReference>
<dbReference type="Pfam" id="PF05192">
    <property type="entry name" value="MutS_III"/>
    <property type="match status" value="1"/>
</dbReference>
<dbReference type="FunFam" id="3.40.50.300:FF:000870">
    <property type="entry name" value="MutS protein homolog 4"/>
    <property type="match status" value="1"/>
</dbReference>
<dbReference type="PIRSF" id="PIRSF037677">
    <property type="entry name" value="DNA_mis_repair_Msh6"/>
    <property type="match status" value="1"/>
</dbReference>
<evidence type="ECO:0000256" key="5">
    <source>
        <dbReference type="ARBA" id="ARBA00022840"/>
    </source>
</evidence>
<dbReference type="PROSITE" id="PS00486">
    <property type="entry name" value="DNA_MISMATCH_REPAIR_2"/>
    <property type="match status" value="1"/>
</dbReference>
<dbReference type="Gene3D" id="3.40.50.300">
    <property type="entry name" value="P-loop containing nucleotide triphosphate hydrolases"/>
    <property type="match status" value="1"/>
</dbReference>
<evidence type="ECO:0000259" key="11">
    <source>
        <dbReference type="PROSITE" id="PS00486"/>
    </source>
</evidence>
<keyword evidence="5 9" id="KW-0067">ATP-binding</keyword>
<dbReference type="InterPro" id="IPR017261">
    <property type="entry name" value="DNA_mismatch_repair_MutS/MSH"/>
</dbReference>
<dbReference type="PANTHER" id="PTHR11361:SF34">
    <property type="entry name" value="DNA MISMATCH REPAIR PROTEIN MSH1, MITOCHONDRIAL"/>
    <property type="match status" value="1"/>
</dbReference>
<dbReference type="Pfam" id="PF01624">
    <property type="entry name" value="MutS_I"/>
    <property type="match status" value="1"/>
</dbReference>
<dbReference type="InterPro" id="IPR007696">
    <property type="entry name" value="DNA_mismatch_repair_MutS_core"/>
</dbReference>
<evidence type="ECO:0000256" key="3">
    <source>
        <dbReference type="ARBA" id="ARBA00022741"/>
    </source>
</evidence>
<dbReference type="InterPro" id="IPR045076">
    <property type="entry name" value="MutS"/>
</dbReference>
<comment type="similarity">
    <text evidence="1 9 10">Belongs to the DNA mismatch repair MutS family.</text>
</comment>
<dbReference type="Proteomes" id="UP000270927">
    <property type="component" value="Unassembled WGS sequence"/>
</dbReference>
<name>A0A3N2QD75_9BACT</name>
<dbReference type="Gene3D" id="1.10.1420.10">
    <property type="match status" value="2"/>
</dbReference>
<dbReference type="CDD" id="cd03284">
    <property type="entry name" value="ABC_MutS1"/>
    <property type="match status" value="1"/>
</dbReference>
<dbReference type="GO" id="GO:0030983">
    <property type="term" value="F:mismatched DNA binding"/>
    <property type="evidence" value="ECO:0007669"/>
    <property type="project" value="InterPro"/>
</dbReference>
<keyword evidence="6 9" id="KW-0238">DNA-binding</keyword>
<dbReference type="FunFam" id="3.40.1170.10:FF:000001">
    <property type="entry name" value="DNA mismatch repair protein MutS"/>
    <property type="match status" value="1"/>
</dbReference>
<dbReference type="InterPro" id="IPR007861">
    <property type="entry name" value="DNA_mismatch_repair_MutS_clamp"/>
</dbReference>
<dbReference type="SUPFAM" id="SSF48334">
    <property type="entry name" value="DNA repair protein MutS, domain III"/>
    <property type="match status" value="1"/>
</dbReference>
<evidence type="ECO:0000256" key="4">
    <source>
        <dbReference type="ARBA" id="ARBA00022763"/>
    </source>
</evidence>
<evidence type="ECO:0000313" key="13">
    <source>
        <dbReference type="Proteomes" id="UP000270927"/>
    </source>
</evidence>
<dbReference type="InterPro" id="IPR007860">
    <property type="entry name" value="DNA_mmatch_repair_MutS_con_dom"/>
</dbReference>
<dbReference type="RefSeq" id="WP_123662326.1">
    <property type="nucleotide sequence ID" value="NZ_RARA01000016.1"/>
</dbReference>
<dbReference type="Gene3D" id="3.30.420.110">
    <property type="entry name" value="MutS, connector domain"/>
    <property type="match status" value="1"/>
</dbReference>
<dbReference type="SMART" id="SM00534">
    <property type="entry name" value="MUTSac"/>
    <property type="match status" value="1"/>
</dbReference>
<sequence length="874" mass="98487">MSKPIEGTPLMRQYFAIKEKYPGALLLFRVGDFYETFLEDAVKTSKVLGIVLTKRANGSASSIELAGFPYHSLELYLPKLVKAGYRVAICDQLEDPKQAKGIVQRGVTELVTPGLSFSEAVLDSKCNNYLAAIVFEKELLGMAFLDLSTGEFLVAEGACDYMQKLLQRFAPSEVIFNKKQQALWDDFVKEDFAVYALEDWIFQFDYAYGLLNTHFGTSSLKGFGITDYAIGIVAAGAILNYLAETEHKEIKHINSIARLEEHQYVWLDQFTVKALELIVPQQLGGTALIEILDRTVTPMGARLLKKWLLFPLKEALHIQKRLSIVEYLIDHPTLAALLVSHLKQIGDLERLIAKVAASRVNPREMVALKRALEQIYPIQKSLENSLFPLLQTCGSKLHNCHDLVENIQNKLQENPPMLINQGGIIKPHVNDALDAFNAMIHTGKDYLVQLQQKESQRTRIPSLKVSYNRVFGYYLEVSNAHKNKVPTDWIRKQTLANAERYITEELKHYEEDIVHAAEQAQLLEQQLYQELVHAALEFIPHIQKNAKIIAQLDCYLAFAKQASEQHYSKPIIDNSTWLDLKGNRHPVIEQRLPLGKTYIPNDIWLDQTQQQIMVITGPNMAGKSALLRQVALTVLMAQIGSFVPATSAHIGIVDKIFTRVGASDNLAQGESTFMVEMTETASIMHNLSDRSLVLMDEIGRGTSTYDGISIAWALVEYLHNHPRYKAKTLFATHYHELNELTAELARVKNYHVAVQEVNGKILFLHKVVAGGSEHSFGIHVAQMAGMPTIILERATEILQHLSAISGKIPEKEIVTALSPTKYQLKLFDADADLGYLRTFLDEIDINTLSPVEALLKLSEMQNILKKERNKHKNE</sequence>
<dbReference type="SUPFAM" id="SSF52540">
    <property type="entry name" value="P-loop containing nucleoside triphosphate hydrolases"/>
    <property type="match status" value="1"/>
</dbReference>
<dbReference type="InterPro" id="IPR000432">
    <property type="entry name" value="DNA_mismatch_repair_MutS_C"/>
</dbReference>
<evidence type="ECO:0000313" key="12">
    <source>
        <dbReference type="EMBL" id="ROT47721.1"/>
    </source>
</evidence>
<dbReference type="GO" id="GO:0005524">
    <property type="term" value="F:ATP binding"/>
    <property type="evidence" value="ECO:0007669"/>
    <property type="project" value="UniProtKB-UniRule"/>
</dbReference>
<dbReference type="Gene3D" id="3.40.1170.10">
    <property type="entry name" value="DNA repair protein MutS, domain I"/>
    <property type="match status" value="1"/>
</dbReference>
<dbReference type="NCBIfam" id="TIGR01070">
    <property type="entry name" value="mutS1"/>
    <property type="match status" value="1"/>
</dbReference>
<feature type="domain" description="DNA mismatch repair proteins mutS family" evidence="11">
    <location>
        <begin position="691"/>
        <end position="707"/>
    </location>
</feature>
<keyword evidence="4 9" id="KW-0227">DNA damage</keyword>
<dbReference type="PANTHER" id="PTHR11361">
    <property type="entry name" value="DNA MISMATCH REPAIR PROTEIN MUTS FAMILY MEMBER"/>
    <property type="match status" value="1"/>
</dbReference>
<comment type="caution">
    <text evidence="12">The sequence shown here is derived from an EMBL/GenBank/DDBJ whole genome shotgun (WGS) entry which is preliminary data.</text>
</comment>
<comment type="function">
    <text evidence="8 9">This protein is involved in the repair of mismatches in DNA. It is possible that it carries out the mismatch recognition step. This protein has a weak ATPase activity.</text>
</comment>
<dbReference type="Pfam" id="PF00488">
    <property type="entry name" value="MutS_V"/>
    <property type="match status" value="1"/>
</dbReference>
<dbReference type="InterPro" id="IPR016151">
    <property type="entry name" value="DNA_mismatch_repair_MutS_N"/>
</dbReference>
<dbReference type="GO" id="GO:0006298">
    <property type="term" value="P:mismatch repair"/>
    <property type="evidence" value="ECO:0007669"/>
    <property type="project" value="UniProtKB-UniRule"/>
</dbReference>
<evidence type="ECO:0000256" key="2">
    <source>
        <dbReference type="ARBA" id="ARBA00021982"/>
    </source>
</evidence>
<keyword evidence="3 9" id="KW-0547">Nucleotide-binding</keyword>
<dbReference type="GO" id="GO:0140664">
    <property type="term" value="F:ATP-dependent DNA damage sensor activity"/>
    <property type="evidence" value="ECO:0007669"/>
    <property type="project" value="InterPro"/>
</dbReference>
<dbReference type="SUPFAM" id="SSF55271">
    <property type="entry name" value="DNA repair protein MutS, domain I"/>
    <property type="match status" value="1"/>
</dbReference>